<evidence type="ECO:0000256" key="1">
    <source>
        <dbReference type="ARBA" id="ARBA00023015"/>
    </source>
</evidence>
<dbReference type="RefSeq" id="WP_090628179.1">
    <property type="nucleotide sequence ID" value="NZ_FOQO01000007.1"/>
</dbReference>
<name>A0A1I3NCV4_9SPHI</name>
<dbReference type="InterPro" id="IPR014710">
    <property type="entry name" value="RmlC-like_jellyroll"/>
</dbReference>
<protein>
    <submittedName>
        <fullName evidence="5">Transcriptional regulator, AraC family</fullName>
    </submittedName>
</protein>
<proteinExistence type="predicted"/>
<dbReference type="Proteomes" id="UP000198670">
    <property type="component" value="Unassembled WGS sequence"/>
</dbReference>
<dbReference type="SUPFAM" id="SSF46689">
    <property type="entry name" value="Homeodomain-like"/>
    <property type="match status" value="2"/>
</dbReference>
<dbReference type="EMBL" id="FOQO01000007">
    <property type="protein sequence ID" value="SFJ07133.1"/>
    <property type="molecule type" value="Genomic_DNA"/>
</dbReference>
<gene>
    <name evidence="5" type="ORF">SAMN05444682_107171</name>
</gene>
<keyword evidence="2" id="KW-0238">DNA-binding</keyword>
<keyword evidence="1" id="KW-0805">Transcription regulation</keyword>
<dbReference type="InterPro" id="IPR009057">
    <property type="entry name" value="Homeodomain-like_sf"/>
</dbReference>
<evidence type="ECO:0000313" key="5">
    <source>
        <dbReference type="EMBL" id="SFJ07133.1"/>
    </source>
</evidence>
<evidence type="ECO:0000259" key="4">
    <source>
        <dbReference type="PROSITE" id="PS01124"/>
    </source>
</evidence>
<dbReference type="InterPro" id="IPR018060">
    <property type="entry name" value="HTH_AraC"/>
</dbReference>
<reference evidence="5 6" key="1">
    <citation type="submission" date="2016-10" db="EMBL/GenBank/DDBJ databases">
        <authorList>
            <person name="de Groot N.N."/>
        </authorList>
    </citation>
    <scope>NUCLEOTIDE SEQUENCE [LARGE SCALE GENOMIC DNA]</scope>
    <source>
        <strain evidence="5 6">RK1</strain>
    </source>
</reference>
<dbReference type="InterPro" id="IPR011051">
    <property type="entry name" value="RmlC_Cupin_sf"/>
</dbReference>
<keyword evidence="3" id="KW-0804">Transcription</keyword>
<dbReference type="AlphaFoldDB" id="A0A1I3NCV4"/>
<dbReference type="SMART" id="SM00342">
    <property type="entry name" value="HTH_ARAC"/>
    <property type="match status" value="1"/>
</dbReference>
<feature type="domain" description="HTH araC/xylS-type" evidence="4">
    <location>
        <begin position="189"/>
        <end position="287"/>
    </location>
</feature>
<dbReference type="Pfam" id="PF02311">
    <property type="entry name" value="AraC_binding"/>
    <property type="match status" value="1"/>
</dbReference>
<dbReference type="InterPro" id="IPR003313">
    <property type="entry name" value="AraC-bd"/>
</dbReference>
<dbReference type="OrthoDB" id="9787988at2"/>
<dbReference type="PROSITE" id="PS01124">
    <property type="entry name" value="HTH_ARAC_FAMILY_2"/>
    <property type="match status" value="1"/>
</dbReference>
<keyword evidence="6" id="KW-1185">Reference proteome</keyword>
<dbReference type="SUPFAM" id="SSF51182">
    <property type="entry name" value="RmlC-like cupins"/>
    <property type="match status" value="1"/>
</dbReference>
<dbReference type="Pfam" id="PF12833">
    <property type="entry name" value="HTH_18"/>
    <property type="match status" value="1"/>
</dbReference>
<dbReference type="PANTHER" id="PTHR43280:SF34">
    <property type="entry name" value="ARAC-FAMILY TRANSCRIPTIONAL REGULATOR"/>
    <property type="match status" value="1"/>
</dbReference>
<sequence length="300" mass="35210">MKKGHVIPKALIPENRSFVIRKQIEPYFDPTFHLHPEFQISYVMEGEGNRFVGDSIKPFKANDLVLIGPNLPHVWRSHNAYFEKDSQLSTTVVVIYFHDYFLGETVHEREELESIRHLFQRSQCGIEITGNTQKQVGELMVELLELNGIDSIIQLLKILNTIALSNECHLITDTHSKSYNTEAETDRMNKVYEFIMNNFHRKIQLEEVASIASMTCTSFSRYFKSRVNQSFSDFLKEIRIEYACKLLKEDKMNINRIGYECGFQSLTNFNKQFKMVIGKQPHQYRNEYQKMAVESYHHYS</sequence>
<dbReference type="Gene3D" id="1.10.10.60">
    <property type="entry name" value="Homeodomain-like"/>
    <property type="match status" value="2"/>
</dbReference>
<organism evidence="5 6">
    <name type="scientific">Parapedobacter indicus</name>
    <dbReference type="NCBI Taxonomy" id="1477437"/>
    <lineage>
        <taxon>Bacteria</taxon>
        <taxon>Pseudomonadati</taxon>
        <taxon>Bacteroidota</taxon>
        <taxon>Sphingobacteriia</taxon>
        <taxon>Sphingobacteriales</taxon>
        <taxon>Sphingobacteriaceae</taxon>
        <taxon>Parapedobacter</taxon>
    </lineage>
</organism>
<dbReference type="GO" id="GO:0043565">
    <property type="term" value="F:sequence-specific DNA binding"/>
    <property type="evidence" value="ECO:0007669"/>
    <property type="project" value="InterPro"/>
</dbReference>
<dbReference type="Gene3D" id="2.60.120.10">
    <property type="entry name" value="Jelly Rolls"/>
    <property type="match status" value="1"/>
</dbReference>
<dbReference type="STRING" id="1477437.SAMN05444682_107171"/>
<accession>A0A1I3NCV4</accession>
<evidence type="ECO:0000256" key="2">
    <source>
        <dbReference type="ARBA" id="ARBA00023125"/>
    </source>
</evidence>
<dbReference type="GO" id="GO:0003700">
    <property type="term" value="F:DNA-binding transcription factor activity"/>
    <property type="evidence" value="ECO:0007669"/>
    <property type="project" value="InterPro"/>
</dbReference>
<dbReference type="PANTHER" id="PTHR43280">
    <property type="entry name" value="ARAC-FAMILY TRANSCRIPTIONAL REGULATOR"/>
    <property type="match status" value="1"/>
</dbReference>
<evidence type="ECO:0000256" key="3">
    <source>
        <dbReference type="ARBA" id="ARBA00023163"/>
    </source>
</evidence>
<evidence type="ECO:0000313" key="6">
    <source>
        <dbReference type="Proteomes" id="UP000198670"/>
    </source>
</evidence>